<dbReference type="Proteomes" id="UP000887580">
    <property type="component" value="Unplaced"/>
</dbReference>
<reference evidence="2" key="1">
    <citation type="submission" date="2022-11" db="UniProtKB">
        <authorList>
            <consortium name="WormBaseParasite"/>
        </authorList>
    </citation>
    <scope>IDENTIFICATION</scope>
</reference>
<proteinExistence type="predicted"/>
<sequence>MENSEIVLECTASGRPPPQITWYHNGLKLIMTNRMLQYIDRKGTVRLSIMNAKPDDEGEFTCEAENSFGKDWTHCQVKVTKTGLSLQRSRSPSPTPSNRVPKPPMITRHLCDAKVHEGNRELLECEVDAFPEPTIEWLHDGNLVAESRTLRTYFDGRIAFLKLYEAHKDHQGIYECKIENKLGEATSKATITVETAMESKEEYVPNMPKFTQKLKNMQISREGESVELECKVEGNPEPVVKWLLNGKAIHAGSGAETVKNGNNHLLKIANFTRDLSGTYTVIATNIYGDTHSSADILLPVIGKLFILCYNY</sequence>
<dbReference type="WBParaSite" id="PS1159_v2.g8541.t1">
    <property type="protein sequence ID" value="PS1159_v2.g8541.t1"/>
    <property type="gene ID" value="PS1159_v2.g8541"/>
</dbReference>
<name>A0AC35GU71_9BILA</name>
<evidence type="ECO:0000313" key="2">
    <source>
        <dbReference type="WBParaSite" id="PS1159_v2.g8541.t1"/>
    </source>
</evidence>
<organism evidence="1 2">
    <name type="scientific">Panagrolaimus sp. PS1159</name>
    <dbReference type="NCBI Taxonomy" id="55785"/>
    <lineage>
        <taxon>Eukaryota</taxon>
        <taxon>Metazoa</taxon>
        <taxon>Ecdysozoa</taxon>
        <taxon>Nematoda</taxon>
        <taxon>Chromadorea</taxon>
        <taxon>Rhabditida</taxon>
        <taxon>Tylenchina</taxon>
        <taxon>Panagrolaimomorpha</taxon>
        <taxon>Panagrolaimoidea</taxon>
        <taxon>Panagrolaimidae</taxon>
        <taxon>Panagrolaimus</taxon>
    </lineage>
</organism>
<accession>A0AC35GU71</accession>
<protein>
    <submittedName>
        <fullName evidence="2">Ig-like domain-containing protein</fullName>
    </submittedName>
</protein>
<evidence type="ECO:0000313" key="1">
    <source>
        <dbReference type="Proteomes" id="UP000887580"/>
    </source>
</evidence>